<comment type="similarity">
    <text evidence="1 2">Belongs to the Dps family.</text>
</comment>
<evidence type="ECO:0000256" key="2">
    <source>
        <dbReference type="RuleBase" id="RU003875"/>
    </source>
</evidence>
<evidence type="ECO:0000313" key="5">
    <source>
        <dbReference type="Proteomes" id="UP000274211"/>
    </source>
</evidence>
<sequence length="189" mass="21158">MTTENINYPVLTLTEVSRSLSADTHKNADYTVPGVEVKIGHSIADALQSRLQGLNELALILKHAHWNVVGPQFIAVHEMLDSQTDEVRDFVDEIAERIATLGVSPNGLPGNLVAHRQTPEYPLGRATAQDHLRLIDKYYTHNIESHRFVLEHFGDLDPITEDLLVAQTRAIEKLQWFLRAHLDNGAGNI</sequence>
<name>A0ABX9VUG5_AGGAP</name>
<dbReference type="CDD" id="cd01043">
    <property type="entry name" value="DPS"/>
    <property type="match status" value="1"/>
</dbReference>
<dbReference type="PANTHER" id="PTHR42932:SF3">
    <property type="entry name" value="DNA PROTECTION DURING STARVATION PROTEIN"/>
    <property type="match status" value="1"/>
</dbReference>
<accession>A0ABX9VUG5</accession>
<dbReference type="InterPro" id="IPR008331">
    <property type="entry name" value="Ferritin_DPS_dom"/>
</dbReference>
<dbReference type="InterPro" id="IPR009078">
    <property type="entry name" value="Ferritin-like_SF"/>
</dbReference>
<dbReference type="Pfam" id="PF00210">
    <property type="entry name" value="Ferritin"/>
    <property type="match status" value="1"/>
</dbReference>
<gene>
    <name evidence="4" type="ORF">DOL88_05650</name>
</gene>
<dbReference type="InterPro" id="IPR012347">
    <property type="entry name" value="Ferritin-like"/>
</dbReference>
<evidence type="ECO:0000313" key="4">
    <source>
        <dbReference type="EMBL" id="RMW85960.1"/>
    </source>
</evidence>
<dbReference type="Proteomes" id="UP000274211">
    <property type="component" value="Unassembled WGS sequence"/>
</dbReference>
<reference evidence="4 5" key="1">
    <citation type="journal article" date="2019" name="J. Oral Microbiol.">
        <title>Role of OmpA1 and OmpA2 in Aggregatibacter actinomycetemcomitans and Aggregatibacter aphrophilus serum resistance.</title>
        <authorList>
            <person name="Lindholm M."/>
            <person name="Min Aung K."/>
            <person name="Nyunt Wai S."/>
            <person name="Oscarsson J."/>
        </authorList>
    </citation>
    <scope>NUCLEOTIDE SEQUENCE [LARGE SCALE GENOMIC DNA]</scope>
    <source>
        <strain evidence="4 5">HK83</strain>
    </source>
</reference>
<comment type="caution">
    <text evidence="4">The sequence shown here is derived from an EMBL/GenBank/DDBJ whole genome shotgun (WGS) entry which is preliminary data.</text>
</comment>
<organism evidence="4 5">
    <name type="scientific">Aggregatibacter aphrophilus</name>
    <name type="common">Haemophilus aphrophilus</name>
    <dbReference type="NCBI Taxonomy" id="732"/>
    <lineage>
        <taxon>Bacteria</taxon>
        <taxon>Pseudomonadati</taxon>
        <taxon>Pseudomonadota</taxon>
        <taxon>Gammaproteobacteria</taxon>
        <taxon>Pasteurellales</taxon>
        <taxon>Pasteurellaceae</taxon>
        <taxon>Aggregatibacter</taxon>
    </lineage>
</organism>
<dbReference type="RefSeq" id="WP_050693306.1">
    <property type="nucleotide sequence ID" value="NZ_CP012067.1"/>
</dbReference>
<dbReference type="PRINTS" id="PR01346">
    <property type="entry name" value="HELNAPAPROT"/>
</dbReference>
<dbReference type="InterPro" id="IPR023188">
    <property type="entry name" value="DPS_DNA-bd_CS"/>
</dbReference>
<dbReference type="PANTHER" id="PTHR42932">
    <property type="entry name" value="GENERAL STRESS PROTEIN 20U"/>
    <property type="match status" value="1"/>
</dbReference>
<dbReference type="SUPFAM" id="SSF47240">
    <property type="entry name" value="Ferritin-like"/>
    <property type="match status" value="1"/>
</dbReference>
<proteinExistence type="inferred from homology"/>
<dbReference type="PROSITE" id="PS00819">
    <property type="entry name" value="DPS_2"/>
    <property type="match status" value="1"/>
</dbReference>
<keyword evidence="5" id="KW-1185">Reference proteome</keyword>
<dbReference type="PROSITE" id="PS00818">
    <property type="entry name" value="DPS_1"/>
    <property type="match status" value="1"/>
</dbReference>
<evidence type="ECO:0000259" key="3">
    <source>
        <dbReference type="Pfam" id="PF00210"/>
    </source>
</evidence>
<dbReference type="EMBL" id="QMGS01000058">
    <property type="protein sequence ID" value="RMW85960.1"/>
    <property type="molecule type" value="Genomic_DNA"/>
</dbReference>
<evidence type="ECO:0000256" key="1">
    <source>
        <dbReference type="ARBA" id="ARBA00009497"/>
    </source>
</evidence>
<feature type="domain" description="Ferritin/DPS" evidence="3">
    <location>
        <begin position="45"/>
        <end position="184"/>
    </location>
</feature>
<dbReference type="PIRSF" id="PIRSF005900">
    <property type="entry name" value="Dps"/>
    <property type="match status" value="1"/>
</dbReference>
<dbReference type="InterPro" id="IPR002177">
    <property type="entry name" value="DPS_DNA-bd"/>
</dbReference>
<protein>
    <submittedName>
        <fullName evidence="4">DNA starvation/stationary phase protection protein</fullName>
    </submittedName>
</protein>
<dbReference type="Gene3D" id="1.20.1260.10">
    <property type="match status" value="1"/>
</dbReference>